<dbReference type="Proteomes" id="UP000092555">
    <property type="component" value="Unassembled WGS sequence"/>
</dbReference>
<reference evidence="2 3" key="1">
    <citation type="submission" date="2016-05" db="EMBL/GenBank/DDBJ databases">
        <title>Comparative genomics of biotechnologically important yeasts.</title>
        <authorList>
            <consortium name="DOE Joint Genome Institute"/>
            <person name="Riley R."/>
            <person name="Haridas S."/>
            <person name="Wolfe K.H."/>
            <person name="Lopes M.R."/>
            <person name="Hittinger C.T."/>
            <person name="Goker M."/>
            <person name="Salamov A."/>
            <person name="Wisecaver J."/>
            <person name="Long T.M."/>
            <person name="Aerts A.L."/>
            <person name="Barry K."/>
            <person name="Choi C."/>
            <person name="Clum A."/>
            <person name="Coughlan A.Y."/>
            <person name="Deshpande S."/>
            <person name="Douglass A.P."/>
            <person name="Hanson S.J."/>
            <person name="Klenk H.-P."/>
            <person name="LaButti K."/>
            <person name="Lapidus A."/>
            <person name="Lindquist E."/>
            <person name="Lipzen A."/>
            <person name="Meier-kolthoff J.P."/>
            <person name="Ohm R.A."/>
            <person name="Otillar R.P."/>
            <person name="Pangilinan J."/>
            <person name="Peng Y."/>
            <person name="Rokas A."/>
            <person name="Rosa C.A."/>
            <person name="Scheuner C."/>
            <person name="Sibirny A.A."/>
            <person name="Slot J.C."/>
            <person name="Stielow J.B."/>
            <person name="Sun H."/>
            <person name="Kurtzman C.P."/>
            <person name="Blackwell M."/>
            <person name="Grigoriev I.V."/>
            <person name="Jeffries T.W."/>
        </authorList>
    </citation>
    <scope>NUCLEOTIDE SEQUENCE [LARGE SCALE GENOMIC DNA]</scope>
    <source>
        <strain evidence="2 3">NRRL YB-4993</strain>
    </source>
</reference>
<proteinExistence type="predicted"/>
<feature type="transmembrane region" description="Helical" evidence="1">
    <location>
        <begin position="34"/>
        <end position="52"/>
    </location>
</feature>
<keyword evidence="3" id="KW-1185">Reference proteome</keyword>
<dbReference type="GeneID" id="30028915"/>
<sequence>MLPSAVYDRNIMKEHAYYERALEDASSRLIQKEWILVLVLCAFMLCFAKAAYCSFKRHRKRAGTPSEQLV</sequence>
<evidence type="ECO:0000256" key="1">
    <source>
        <dbReference type="SAM" id="Phobius"/>
    </source>
</evidence>
<dbReference type="RefSeq" id="XP_018711856.1">
    <property type="nucleotide sequence ID" value="XM_018855939.1"/>
</dbReference>
<keyword evidence="1" id="KW-0472">Membrane</keyword>
<name>A0A1A0HBF8_9ASCO</name>
<gene>
    <name evidence="2" type="ORF">METBIDRAFT_31892</name>
</gene>
<accession>A0A1A0HBF8</accession>
<protein>
    <submittedName>
        <fullName evidence="2">Uncharacterized protein</fullName>
    </submittedName>
</protein>
<keyword evidence="1" id="KW-0812">Transmembrane</keyword>
<evidence type="ECO:0000313" key="3">
    <source>
        <dbReference type="Proteomes" id="UP000092555"/>
    </source>
</evidence>
<comment type="caution">
    <text evidence="2">The sequence shown here is derived from an EMBL/GenBank/DDBJ whole genome shotgun (WGS) entry which is preliminary data.</text>
</comment>
<organism evidence="2 3">
    <name type="scientific">Metschnikowia bicuspidata var. bicuspidata NRRL YB-4993</name>
    <dbReference type="NCBI Taxonomy" id="869754"/>
    <lineage>
        <taxon>Eukaryota</taxon>
        <taxon>Fungi</taxon>
        <taxon>Dikarya</taxon>
        <taxon>Ascomycota</taxon>
        <taxon>Saccharomycotina</taxon>
        <taxon>Pichiomycetes</taxon>
        <taxon>Metschnikowiaceae</taxon>
        <taxon>Metschnikowia</taxon>
    </lineage>
</organism>
<evidence type="ECO:0000313" key="2">
    <source>
        <dbReference type="EMBL" id="OBA21346.1"/>
    </source>
</evidence>
<dbReference type="AlphaFoldDB" id="A0A1A0HBF8"/>
<dbReference type="EMBL" id="LXTC01000003">
    <property type="protein sequence ID" value="OBA21346.1"/>
    <property type="molecule type" value="Genomic_DNA"/>
</dbReference>
<keyword evidence="1" id="KW-1133">Transmembrane helix</keyword>